<feature type="transmembrane region" description="Helical" evidence="1">
    <location>
        <begin position="114"/>
        <end position="132"/>
    </location>
</feature>
<dbReference type="eggNOG" id="ENOG5032YJJ">
    <property type="taxonomic scope" value="Bacteria"/>
</dbReference>
<proteinExistence type="predicted"/>
<dbReference type="KEGG" id="coc:Coch_1398"/>
<dbReference type="GeneID" id="29674860"/>
<gene>
    <name evidence="2" type="ordered locus">Coch_1398</name>
</gene>
<evidence type="ECO:0000313" key="2">
    <source>
        <dbReference type="EMBL" id="ACU92944.1"/>
    </source>
</evidence>
<feature type="transmembrane region" description="Helical" evidence="1">
    <location>
        <begin position="73"/>
        <end position="93"/>
    </location>
</feature>
<dbReference type="EMBL" id="CP001632">
    <property type="protein sequence ID" value="ACU92944.1"/>
    <property type="molecule type" value="Genomic_DNA"/>
</dbReference>
<dbReference type="InterPro" id="IPR021215">
    <property type="entry name" value="DUF2752"/>
</dbReference>
<organism evidence="2 3">
    <name type="scientific">Capnocytophaga ochracea (strain ATCC 27872 / DSM 7271 / CCUG 9716 / JCM 12966 / NCTC 12371 / SS31 / VPI 2845)</name>
    <name type="common">Bacteroides ochraceus</name>
    <dbReference type="NCBI Taxonomy" id="521097"/>
    <lineage>
        <taxon>Bacteria</taxon>
        <taxon>Pseudomonadati</taxon>
        <taxon>Bacteroidota</taxon>
        <taxon>Flavobacteriia</taxon>
        <taxon>Flavobacteriales</taxon>
        <taxon>Flavobacteriaceae</taxon>
        <taxon>Capnocytophaga</taxon>
    </lineage>
</organism>
<reference evidence="2 3" key="1">
    <citation type="journal article" date="2009" name="Stand. Genomic Sci.">
        <title>Complete genome sequence of Capnocytophaga ochracea type strain (VPI 2845).</title>
        <authorList>
            <person name="Mavrommatis K."/>
            <person name="Gronow S."/>
            <person name="Saunders E."/>
            <person name="Land M."/>
            <person name="Lapidus A."/>
            <person name="Copeland A."/>
            <person name="Glavina Del Rio T."/>
            <person name="Nolan M."/>
            <person name="Lucas S."/>
            <person name="Chen F."/>
            <person name="Tice H."/>
            <person name="Cheng J.F."/>
            <person name="Bruce D."/>
            <person name="Goodwin L."/>
            <person name="Pitluck S."/>
            <person name="Pati A."/>
            <person name="Ivanova N."/>
            <person name="Chen A."/>
            <person name="Palaniappan K."/>
            <person name="Chain P."/>
            <person name="Hauser L."/>
            <person name="Chang Y.J."/>
            <person name="Jeffries C.D."/>
            <person name="Brettin T."/>
            <person name="Detter J.C."/>
            <person name="Han C."/>
            <person name="Bristow J."/>
            <person name="Goker M."/>
            <person name="Rohde M."/>
            <person name="Eisen J.A."/>
            <person name="Markowitz V."/>
            <person name="Kyrpides N.C."/>
            <person name="Klenk H.P."/>
            <person name="Hugenholtz P."/>
        </authorList>
    </citation>
    <scope>NUCLEOTIDE SEQUENCE [LARGE SCALE GENOMIC DNA]</scope>
    <source>
        <strain evidence="3">ATCC 27872 / DSM 7271 / JCM 12966 / VPI 2845</strain>
    </source>
</reference>
<accession>C7M5Y5</accession>
<name>C7M5Y5_CAPOD</name>
<dbReference type="STRING" id="521097.Coch_1398"/>
<evidence type="ECO:0000313" key="3">
    <source>
        <dbReference type="Proteomes" id="UP000006650"/>
    </source>
</evidence>
<keyword evidence="1" id="KW-1133">Transmembrane helix</keyword>
<evidence type="ECO:0000256" key="1">
    <source>
        <dbReference type="SAM" id="Phobius"/>
    </source>
</evidence>
<dbReference type="RefSeq" id="WP_015782531.1">
    <property type="nucleotide sequence ID" value="NC_013162.1"/>
</dbReference>
<dbReference type="Proteomes" id="UP000006650">
    <property type="component" value="Chromosome"/>
</dbReference>
<dbReference type="Pfam" id="PF10825">
    <property type="entry name" value="DUF2752"/>
    <property type="match status" value="1"/>
</dbReference>
<protein>
    <recommendedName>
        <fullName evidence="4">DUF2752 domain-containing protein</fullName>
    </recommendedName>
</protein>
<sequence>MTTKKFYTFITLLCLACWGWLLSHYVFHGQDIGVTVCAIKNVTGYPCPSCGTTRSVEAFFEGHWGEALLTNPLGVLASVLLIITPLWLLYDLCRKKTTLQGAYIKFEQFFKHPYVYIPFFILIVLNWIWNIYKGL</sequence>
<dbReference type="HOGENOM" id="CLU_098258_2_1_10"/>
<keyword evidence="3" id="KW-1185">Reference proteome</keyword>
<evidence type="ECO:0008006" key="4">
    <source>
        <dbReference type="Google" id="ProtNLM"/>
    </source>
</evidence>
<keyword evidence="1" id="KW-0472">Membrane</keyword>
<dbReference type="AlphaFoldDB" id="C7M5Y5"/>
<feature type="transmembrane region" description="Helical" evidence="1">
    <location>
        <begin position="7"/>
        <end position="27"/>
    </location>
</feature>
<keyword evidence="1" id="KW-0812">Transmembrane</keyword>